<protein>
    <recommendedName>
        <fullName evidence="1">Reverse transcriptase domain-containing protein</fullName>
    </recommendedName>
</protein>
<accession>A0A151P6R9</accession>
<dbReference type="InterPro" id="IPR000477">
    <property type="entry name" value="RT_dom"/>
</dbReference>
<feature type="domain" description="Reverse transcriptase" evidence="1">
    <location>
        <begin position="1"/>
        <end position="85"/>
    </location>
</feature>
<evidence type="ECO:0000313" key="3">
    <source>
        <dbReference type="Proteomes" id="UP000050525"/>
    </source>
</evidence>
<evidence type="ECO:0000313" key="2">
    <source>
        <dbReference type="EMBL" id="KYO44771.1"/>
    </source>
</evidence>
<dbReference type="AlphaFoldDB" id="A0A151P6R9"/>
<proteinExistence type="predicted"/>
<reference evidence="2 3" key="1">
    <citation type="journal article" date="2012" name="Genome Biol.">
        <title>Sequencing three crocodilian genomes to illuminate the evolution of archosaurs and amniotes.</title>
        <authorList>
            <person name="St John J.A."/>
            <person name="Braun E.L."/>
            <person name="Isberg S.R."/>
            <person name="Miles L.G."/>
            <person name="Chong A.Y."/>
            <person name="Gongora J."/>
            <person name="Dalzell P."/>
            <person name="Moran C."/>
            <person name="Bed'hom B."/>
            <person name="Abzhanov A."/>
            <person name="Burgess S.C."/>
            <person name="Cooksey A.M."/>
            <person name="Castoe T.A."/>
            <person name="Crawford N.G."/>
            <person name="Densmore L.D."/>
            <person name="Drew J.C."/>
            <person name="Edwards S.V."/>
            <person name="Faircloth B.C."/>
            <person name="Fujita M.K."/>
            <person name="Greenwold M.J."/>
            <person name="Hoffmann F.G."/>
            <person name="Howard J.M."/>
            <person name="Iguchi T."/>
            <person name="Janes D.E."/>
            <person name="Khan S.Y."/>
            <person name="Kohno S."/>
            <person name="de Koning A.J."/>
            <person name="Lance S.L."/>
            <person name="McCarthy F.M."/>
            <person name="McCormack J.E."/>
            <person name="Merchant M.E."/>
            <person name="Peterson D.G."/>
            <person name="Pollock D.D."/>
            <person name="Pourmand N."/>
            <person name="Raney B.J."/>
            <person name="Roessler K.A."/>
            <person name="Sanford J.R."/>
            <person name="Sawyer R.H."/>
            <person name="Schmidt C.J."/>
            <person name="Triplett E.W."/>
            <person name="Tuberville T.D."/>
            <person name="Venegas-Anaya M."/>
            <person name="Howard J.T."/>
            <person name="Jarvis E.D."/>
            <person name="Guillette L.J.Jr."/>
            <person name="Glenn T.C."/>
            <person name="Green R.E."/>
            <person name="Ray D.A."/>
        </authorList>
    </citation>
    <scope>NUCLEOTIDE SEQUENCE [LARGE SCALE GENOMIC DNA]</scope>
    <source>
        <strain evidence="2">KSC_2009_1</strain>
    </source>
</reference>
<sequence>MSALFLSGNTVSRTHLLNNSLPQGSVLAPALFNGYISDLLVTNLAMPMTWHLILKKGPRLKSRQIFVKKSSYLKNISHVGDATQI</sequence>
<keyword evidence="3" id="KW-1185">Reference proteome</keyword>
<dbReference type="Proteomes" id="UP000050525">
    <property type="component" value="Unassembled WGS sequence"/>
</dbReference>
<evidence type="ECO:0000259" key="1">
    <source>
        <dbReference type="PROSITE" id="PS50878"/>
    </source>
</evidence>
<name>A0A151P6R9_ALLMI</name>
<dbReference type="PROSITE" id="PS50878">
    <property type="entry name" value="RT_POL"/>
    <property type="match status" value="1"/>
</dbReference>
<comment type="caution">
    <text evidence="2">The sequence shown here is derived from an EMBL/GenBank/DDBJ whole genome shotgun (WGS) entry which is preliminary data.</text>
</comment>
<organism evidence="2 3">
    <name type="scientific">Alligator mississippiensis</name>
    <name type="common">American alligator</name>
    <dbReference type="NCBI Taxonomy" id="8496"/>
    <lineage>
        <taxon>Eukaryota</taxon>
        <taxon>Metazoa</taxon>
        <taxon>Chordata</taxon>
        <taxon>Craniata</taxon>
        <taxon>Vertebrata</taxon>
        <taxon>Euteleostomi</taxon>
        <taxon>Archelosauria</taxon>
        <taxon>Archosauria</taxon>
        <taxon>Crocodylia</taxon>
        <taxon>Alligatoridae</taxon>
        <taxon>Alligatorinae</taxon>
        <taxon>Alligator</taxon>
    </lineage>
</organism>
<dbReference type="EMBL" id="AKHW03000678">
    <property type="protein sequence ID" value="KYO44771.1"/>
    <property type="molecule type" value="Genomic_DNA"/>
</dbReference>
<gene>
    <name evidence="2" type="ORF">Y1Q_0016878</name>
</gene>